<dbReference type="EMBL" id="CM042032">
    <property type="protein sequence ID" value="KAI3777551.1"/>
    <property type="molecule type" value="Genomic_DNA"/>
</dbReference>
<protein>
    <submittedName>
        <fullName evidence="1">Uncharacterized protein</fullName>
    </submittedName>
</protein>
<evidence type="ECO:0000313" key="2">
    <source>
        <dbReference type="Proteomes" id="UP001056120"/>
    </source>
</evidence>
<sequence>MVGTRHPTIGINSVLLNLDTLIEDQRTCSKFFHLELEIQVAFMLDCISMFFLILSCSLLLRTADSSLVPGSINNLIIVDHGSTELRYLFCSKILHCCSWMAASKFYLNIAGDTFCHCVAVIISVEIELPFEDILDYRFFIFNGARGVLDAKAIEIATDARKVNASHLTWKDSSSRYTGLPFSP</sequence>
<keyword evidence="2" id="KW-1185">Reference proteome</keyword>
<reference evidence="2" key="1">
    <citation type="journal article" date="2022" name="Mol. Ecol. Resour.">
        <title>The genomes of chicory, endive, great burdock and yacon provide insights into Asteraceae palaeo-polyploidization history and plant inulin production.</title>
        <authorList>
            <person name="Fan W."/>
            <person name="Wang S."/>
            <person name="Wang H."/>
            <person name="Wang A."/>
            <person name="Jiang F."/>
            <person name="Liu H."/>
            <person name="Zhao H."/>
            <person name="Xu D."/>
            <person name="Zhang Y."/>
        </authorList>
    </citation>
    <scope>NUCLEOTIDE SEQUENCE [LARGE SCALE GENOMIC DNA]</scope>
    <source>
        <strain evidence="2">cv. Yunnan</strain>
    </source>
</reference>
<reference evidence="1 2" key="2">
    <citation type="journal article" date="2022" name="Mol. Ecol. Resour.">
        <title>The genomes of chicory, endive, great burdock and yacon provide insights into Asteraceae paleo-polyploidization history and plant inulin production.</title>
        <authorList>
            <person name="Fan W."/>
            <person name="Wang S."/>
            <person name="Wang H."/>
            <person name="Wang A."/>
            <person name="Jiang F."/>
            <person name="Liu H."/>
            <person name="Zhao H."/>
            <person name="Xu D."/>
            <person name="Zhang Y."/>
        </authorList>
    </citation>
    <scope>NUCLEOTIDE SEQUENCE [LARGE SCALE GENOMIC DNA]</scope>
    <source>
        <strain evidence="2">cv. Yunnan</strain>
        <tissue evidence="1">Leaves</tissue>
    </source>
</reference>
<name>A0ACB9G3D4_9ASTR</name>
<organism evidence="1 2">
    <name type="scientific">Smallanthus sonchifolius</name>
    <dbReference type="NCBI Taxonomy" id="185202"/>
    <lineage>
        <taxon>Eukaryota</taxon>
        <taxon>Viridiplantae</taxon>
        <taxon>Streptophyta</taxon>
        <taxon>Embryophyta</taxon>
        <taxon>Tracheophyta</taxon>
        <taxon>Spermatophyta</taxon>
        <taxon>Magnoliopsida</taxon>
        <taxon>eudicotyledons</taxon>
        <taxon>Gunneridae</taxon>
        <taxon>Pentapetalae</taxon>
        <taxon>asterids</taxon>
        <taxon>campanulids</taxon>
        <taxon>Asterales</taxon>
        <taxon>Asteraceae</taxon>
        <taxon>Asteroideae</taxon>
        <taxon>Heliantheae alliance</taxon>
        <taxon>Millerieae</taxon>
        <taxon>Smallanthus</taxon>
    </lineage>
</organism>
<gene>
    <name evidence="1" type="ORF">L1987_47351</name>
</gene>
<comment type="caution">
    <text evidence="1">The sequence shown here is derived from an EMBL/GenBank/DDBJ whole genome shotgun (WGS) entry which is preliminary data.</text>
</comment>
<evidence type="ECO:0000313" key="1">
    <source>
        <dbReference type="EMBL" id="KAI3777551.1"/>
    </source>
</evidence>
<proteinExistence type="predicted"/>
<accession>A0ACB9G3D4</accession>
<dbReference type="Proteomes" id="UP001056120">
    <property type="component" value="Linkage Group LG15"/>
</dbReference>